<evidence type="ECO:0000313" key="2">
    <source>
        <dbReference type="EMBL" id="WTW62394.1"/>
    </source>
</evidence>
<accession>A0AAU2V5G2</accession>
<dbReference type="AlphaFoldDB" id="A0AAU2V5G2"/>
<protein>
    <submittedName>
        <fullName evidence="2">Amino acid ABC transporter permease</fullName>
    </submittedName>
</protein>
<sequence length="143" mass="15212">MAWDEWEQLKSAAAEKNSTQMRLNAGPGNSQGGSGGTDGLKHADKPWTHAASVAHDLTEGAGSDMRDLTRAHENLPRATLGLSCVTTLSSVLESWDARLSAVREECGTLQPVLRQVAVDLGEVDAKAQQQVDAIRVPEVRPGA</sequence>
<organism evidence="2">
    <name type="scientific">Streptomyces sp. NBC_00003</name>
    <dbReference type="NCBI Taxonomy" id="2903608"/>
    <lineage>
        <taxon>Bacteria</taxon>
        <taxon>Bacillati</taxon>
        <taxon>Actinomycetota</taxon>
        <taxon>Actinomycetes</taxon>
        <taxon>Kitasatosporales</taxon>
        <taxon>Streptomycetaceae</taxon>
        <taxon>Streptomyces</taxon>
    </lineage>
</organism>
<proteinExistence type="predicted"/>
<dbReference type="EMBL" id="CP108318">
    <property type="protein sequence ID" value="WTW62394.1"/>
    <property type="molecule type" value="Genomic_DNA"/>
</dbReference>
<feature type="compositionally biased region" description="Gly residues" evidence="1">
    <location>
        <begin position="29"/>
        <end position="38"/>
    </location>
</feature>
<evidence type="ECO:0000256" key="1">
    <source>
        <dbReference type="SAM" id="MobiDB-lite"/>
    </source>
</evidence>
<name>A0AAU2V5G2_9ACTN</name>
<feature type="region of interest" description="Disordered" evidence="1">
    <location>
        <begin position="1"/>
        <end position="47"/>
    </location>
</feature>
<reference evidence="2" key="1">
    <citation type="submission" date="2022-10" db="EMBL/GenBank/DDBJ databases">
        <title>The complete genomes of actinobacterial strains from the NBC collection.</title>
        <authorList>
            <person name="Joergensen T.S."/>
            <person name="Alvarez Arevalo M."/>
            <person name="Sterndorff E.B."/>
            <person name="Faurdal D."/>
            <person name="Vuksanovic O."/>
            <person name="Mourched A.-S."/>
            <person name="Charusanti P."/>
            <person name="Shaw S."/>
            <person name="Blin K."/>
            <person name="Weber T."/>
        </authorList>
    </citation>
    <scope>NUCLEOTIDE SEQUENCE</scope>
    <source>
        <strain evidence="2">NBC_00003</strain>
    </source>
</reference>
<gene>
    <name evidence="2" type="ORF">OG549_18010</name>
</gene>